<dbReference type="InterPro" id="IPR005846">
    <property type="entry name" value="A-D-PHexomutase_a/b/a-III"/>
</dbReference>
<dbReference type="SUPFAM" id="SSF55957">
    <property type="entry name" value="Phosphoglucomutase, C-terminal domain"/>
    <property type="match status" value="1"/>
</dbReference>
<accession>A0A1I2R8G0</accession>
<keyword evidence="4 7" id="KW-0479">Metal-binding</keyword>
<dbReference type="InterPro" id="IPR016055">
    <property type="entry name" value="A-D-PHexomutase_a/b/a-I/II/III"/>
</dbReference>
<dbReference type="Pfam" id="PF02879">
    <property type="entry name" value="PGM_PMM_II"/>
    <property type="match status" value="1"/>
</dbReference>
<dbReference type="CDD" id="cd05799">
    <property type="entry name" value="PGM2"/>
    <property type="match status" value="1"/>
</dbReference>
<keyword evidence="6" id="KW-0413">Isomerase</keyword>
<dbReference type="Gene3D" id="3.30.310.50">
    <property type="entry name" value="Alpha-D-phosphohexomutase, C-terminal domain"/>
    <property type="match status" value="1"/>
</dbReference>
<dbReference type="PANTHER" id="PTHR45745">
    <property type="entry name" value="PHOSPHOMANNOMUTASE 45A"/>
    <property type="match status" value="1"/>
</dbReference>
<organism evidence="12 13">
    <name type="scientific">Corynebacterium spheniscorum</name>
    <dbReference type="NCBI Taxonomy" id="185761"/>
    <lineage>
        <taxon>Bacteria</taxon>
        <taxon>Bacillati</taxon>
        <taxon>Actinomycetota</taxon>
        <taxon>Actinomycetes</taxon>
        <taxon>Mycobacteriales</taxon>
        <taxon>Corynebacteriaceae</taxon>
        <taxon>Corynebacterium</taxon>
    </lineage>
</organism>
<evidence type="ECO:0000256" key="4">
    <source>
        <dbReference type="ARBA" id="ARBA00022723"/>
    </source>
</evidence>
<dbReference type="GO" id="GO:0000287">
    <property type="term" value="F:magnesium ion binding"/>
    <property type="evidence" value="ECO:0007669"/>
    <property type="project" value="InterPro"/>
</dbReference>
<evidence type="ECO:0000313" key="12">
    <source>
        <dbReference type="EMBL" id="SFG36974.1"/>
    </source>
</evidence>
<feature type="domain" description="Alpha-D-phosphohexomutase C-terminal" evidence="8">
    <location>
        <begin position="491"/>
        <end position="522"/>
    </location>
</feature>
<gene>
    <name evidence="12" type="ORF">SAMN05660282_00686</name>
</gene>
<keyword evidence="13" id="KW-1185">Reference proteome</keyword>
<feature type="domain" description="Alpha-D-phosphohexomutase alpha/beta/alpha" evidence="9">
    <location>
        <begin position="45"/>
        <end position="185"/>
    </location>
</feature>
<dbReference type="STRING" id="185761.SAMN05660282_00686"/>
<dbReference type="GO" id="GO:0006166">
    <property type="term" value="P:purine ribonucleoside salvage"/>
    <property type="evidence" value="ECO:0007669"/>
    <property type="project" value="TreeGrafter"/>
</dbReference>
<evidence type="ECO:0000256" key="2">
    <source>
        <dbReference type="ARBA" id="ARBA00010231"/>
    </source>
</evidence>
<dbReference type="Pfam" id="PF02878">
    <property type="entry name" value="PGM_PMM_I"/>
    <property type="match status" value="1"/>
</dbReference>
<evidence type="ECO:0000259" key="9">
    <source>
        <dbReference type="Pfam" id="PF02878"/>
    </source>
</evidence>
<dbReference type="InterPro" id="IPR016066">
    <property type="entry name" value="A-D-PHexomutase_CS"/>
</dbReference>
<dbReference type="OrthoDB" id="9806956at2"/>
<sequence length="538" mass="58127">MSGVIERARQWIAHDPDPKARAELQALIDSGEHAELEDRFSGPLSFGTAGLRARVRAGENGMNIATVTRTTAGLAAWLNNQVERPEVVVGCDARHGSAAFQQATAETLSAAGCIVHLLPAQLPTPITAFACRDLKADAAVMITASHNPAPDNGYKVYLGGRICEHDYQRGVQLISPADKEISEQIAAAPPADQVPRNRELIRPLGDEVTQRYLQRTCSLVEGNSDYPMVLTAMHGVGGTLLVEALRRVGFSKVYPVAQQQQPDPDFPTVAFPNPEEAGALDLAYEEGSQQGAGIVLALDPDADRCSVAVRTGDSWQQLSGDNVGALLGEDMALQASGTMACSIVSSRLLSHIAQAHGLKSEPTLTGFKWIGRVPQLSFGYEEALGYCTDPEFVRDKDGISACLRMADLAARLHATGKTLLEQLDEIYQKYGYFRTEPLTLRFEDSSQIMPLLQRVQAHPPQHLAGSPVVETTNLAHGFHGLPGTPGLMLRTADDSRVIIRPSGTEPKLKCYLETIDQDPALADQRMQGLLKDLRSALS</sequence>
<evidence type="ECO:0000259" key="10">
    <source>
        <dbReference type="Pfam" id="PF02879"/>
    </source>
</evidence>
<dbReference type="Proteomes" id="UP000199065">
    <property type="component" value="Unassembled WGS sequence"/>
</dbReference>
<dbReference type="EMBL" id="FOPJ01000003">
    <property type="protein sequence ID" value="SFG36974.1"/>
    <property type="molecule type" value="Genomic_DNA"/>
</dbReference>
<dbReference type="InterPro" id="IPR036900">
    <property type="entry name" value="A-D-PHexomutase_C_sf"/>
</dbReference>
<name>A0A1I2R8G0_9CORY</name>
<keyword evidence="5 7" id="KW-0460">Magnesium</keyword>
<protein>
    <submittedName>
        <fullName evidence="12">Phosphomannomutase</fullName>
    </submittedName>
</protein>
<reference evidence="12 13" key="1">
    <citation type="submission" date="2016-10" db="EMBL/GenBank/DDBJ databases">
        <authorList>
            <person name="de Groot N.N."/>
        </authorList>
    </citation>
    <scope>NUCLEOTIDE SEQUENCE [LARGE SCALE GENOMIC DNA]</scope>
    <source>
        <strain>J11</strain>
        <strain evidence="13">PG 39</strain>
    </source>
</reference>
<evidence type="ECO:0000256" key="6">
    <source>
        <dbReference type="ARBA" id="ARBA00023235"/>
    </source>
</evidence>
<dbReference type="SUPFAM" id="SSF53738">
    <property type="entry name" value="Phosphoglucomutase, first 3 domains"/>
    <property type="match status" value="3"/>
</dbReference>
<evidence type="ECO:0000259" key="11">
    <source>
        <dbReference type="Pfam" id="PF02880"/>
    </source>
</evidence>
<comment type="cofactor">
    <cofactor evidence="1">
        <name>Mg(2+)</name>
        <dbReference type="ChEBI" id="CHEBI:18420"/>
    </cofactor>
</comment>
<dbReference type="InterPro" id="IPR005845">
    <property type="entry name" value="A-D-PHexomutase_a/b/a-II"/>
</dbReference>
<evidence type="ECO:0000256" key="7">
    <source>
        <dbReference type="RuleBase" id="RU004326"/>
    </source>
</evidence>
<evidence type="ECO:0000259" key="8">
    <source>
        <dbReference type="Pfam" id="PF00408"/>
    </source>
</evidence>
<dbReference type="RefSeq" id="WP_092284440.1">
    <property type="nucleotide sequence ID" value="NZ_FOPJ01000003.1"/>
</dbReference>
<evidence type="ECO:0000256" key="5">
    <source>
        <dbReference type="ARBA" id="ARBA00022842"/>
    </source>
</evidence>
<evidence type="ECO:0000256" key="3">
    <source>
        <dbReference type="ARBA" id="ARBA00022553"/>
    </source>
</evidence>
<dbReference type="PROSITE" id="PS00710">
    <property type="entry name" value="PGM_PMM"/>
    <property type="match status" value="1"/>
</dbReference>
<dbReference type="Pfam" id="PF00408">
    <property type="entry name" value="PGM_PMM_IV"/>
    <property type="match status" value="1"/>
</dbReference>
<dbReference type="InterPro" id="IPR005843">
    <property type="entry name" value="A-D-PHexomutase_C"/>
</dbReference>
<evidence type="ECO:0000256" key="1">
    <source>
        <dbReference type="ARBA" id="ARBA00001946"/>
    </source>
</evidence>
<dbReference type="PRINTS" id="PR00509">
    <property type="entry name" value="PGMPMM"/>
</dbReference>
<feature type="domain" description="Alpha-D-phosphohexomutase alpha/beta/alpha" evidence="10">
    <location>
        <begin position="216"/>
        <end position="309"/>
    </location>
</feature>
<feature type="domain" description="Alpha-D-phosphohexomutase alpha/beta/alpha" evidence="11">
    <location>
        <begin position="320"/>
        <end position="430"/>
    </location>
</feature>
<keyword evidence="3" id="KW-0597">Phosphoprotein</keyword>
<dbReference type="PANTHER" id="PTHR45745:SF1">
    <property type="entry name" value="PHOSPHOGLUCOMUTASE 2B-RELATED"/>
    <property type="match status" value="1"/>
</dbReference>
<dbReference type="Pfam" id="PF02880">
    <property type="entry name" value="PGM_PMM_III"/>
    <property type="match status" value="1"/>
</dbReference>
<dbReference type="GO" id="GO:0008973">
    <property type="term" value="F:phosphopentomutase activity"/>
    <property type="evidence" value="ECO:0007669"/>
    <property type="project" value="TreeGrafter"/>
</dbReference>
<dbReference type="Gene3D" id="3.40.120.10">
    <property type="entry name" value="Alpha-D-Glucose-1,6-Bisphosphate, subunit A, domain 3"/>
    <property type="match status" value="3"/>
</dbReference>
<dbReference type="InterPro" id="IPR005841">
    <property type="entry name" value="Alpha-D-phosphohexomutase_SF"/>
</dbReference>
<evidence type="ECO:0000313" key="13">
    <source>
        <dbReference type="Proteomes" id="UP000199065"/>
    </source>
</evidence>
<dbReference type="AlphaFoldDB" id="A0A1I2R8G0"/>
<comment type="similarity">
    <text evidence="2 7">Belongs to the phosphohexose mutase family.</text>
</comment>
<dbReference type="GO" id="GO:0005975">
    <property type="term" value="P:carbohydrate metabolic process"/>
    <property type="evidence" value="ECO:0007669"/>
    <property type="project" value="InterPro"/>
</dbReference>
<dbReference type="InterPro" id="IPR005844">
    <property type="entry name" value="A-D-PHexomutase_a/b/a-I"/>
</dbReference>
<proteinExistence type="inferred from homology"/>